<gene>
    <name evidence="10" type="primary">LAC12_6</name>
    <name evidence="10" type="ORF">DBV05_g840</name>
</gene>
<dbReference type="EMBL" id="VCHE01000003">
    <property type="protein sequence ID" value="KAB2580450.1"/>
    <property type="molecule type" value="Genomic_DNA"/>
</dbReference>
<accession>A0A5N5DS31</accession>
<dbReference type="GO" id="GO:0016020">
    <property type="term" value="C:membrane"/>
    <property type="evidence" value="ECO:0007669"/>
    <property type="project" value="UniProtKB-SubCell"/>
</dbReference>
<dbReference type="InterPro" id="IPR036259">
    <property type="entry name" value="MFS_trans_sf"/>
</dbReference>
<evidence type="ECO:0000313" key="11">
    <source>
        <dbReference type="Proteomes" id="UP000325902"/>
    </source>
</evidence>
<evidence type="ECO:0000256" key="2">
    <source>
        <dbReference type="ARBA" id="ARBA00010992"/>
    </source>
</evidence>
<keyword evidence="6 8" id="KW-0472">Membrane</keyword>
<feature type="transmembrane region" description="Helical" evidence="8">
    <location>
        <begin position="369"/>
        <end position="393"/>
    </location>
</feature>
<feature type="transmembrane region" description="Helical" evidence="8">
    <location>
        <begin position="109"/>
        <end position="130"/>
    </location>
</feature>
<dbReference type="Pfam" id="PF00083">
    <property type="entry name" value="Sugar_tr"/>
    <property type="match status" value="1"/>
</dbReference>
<dbReference type="PROSITE" id="PS00216">
    <property type="entry name" value="SUGAR_TRANSPORT_1"/>
    <property type="match status" value="2"/>
</dbReference>
<dbReference type="PANTHER" id="PTHR48022:SF64">
    <property type="entry name" value="MAJOR FACILITATOR SUPERFAMILY (MFS) PROFILE DOMAIN-CONTAINING PROTEIN"/>
    <property type="match status" value="1"/>
</dbReference>
<feature type="domain" description="Major facilitator superfamily (MFS) profile" evidence="9">
    <location>
        <begin position="42"/>
        <end position="492"/>
    </location>
</feature>
<feature type="transmembrane region" description="Helical" evidence="8">
    <location>
        <begin position="81"/>
        <end position="103"/>
    </location>
</feature>
<feature type="transmembrane region" description="Helical" evidence="8">
    <location>
        <begin position="469"/>
        <end position="488"/>
    </location>
</feature>
<evidence type="ECO:0000256" key="5">
    <source>
        <dbReference type="ARBA" id="ARBA00022989"/>
    </source>
</evidence>
<dbReference type="SUPFAM" id="SSF103473">
    <property type="entry name" value="MFS general substrate transporter"/>
    <property type="match status" value="1"/>
</dbReference>
<proteinExistence type="inferred from homology"/>
<dbReference type="AlphaFoldDB" id="A0A5N5DS31"/>
<dbReference type="FunFam" id="1.20.1250.20:FF:000134">
    <property type="entry name" value="MFS sugar transporter protein"/>
    <property type="match status" value="1"/>
</dbReference>
<evidence type="ECO:0000256" key="8">
    <source>
        <dbReference type="SAM" id="Phobius"/>
    </source>
</evidence>
<comment type="similarity">
    <text evidence="2 7">Belongs to the major facilitator superfamily. Sugar transporter (TC 2.A.1.1) family.</text>
</comment>
<evidence type="ECO:0000259" key="9">
    <source>
        <dbReference type="PROSITE" id="PS50850"/>
    </source>
</evidence>
<dbReference type="Proteomes" id="UP000325902">
    <property type="component" value="Unassembled WGS sequence"/>
</dbReference>
<dbReference type="GO" id="GO:0005351">
    <property type="term" value="F:carbohydrate:proton symporter activity"/>
    <property type="evidence" value="ECO:0007669"/>
    <property type="project" value="TreeGrafter"/>
</dbReference>
<feature type="transmembrane region" description="Helical" evidence="8">
    <location>
        <begin position="302"/>
        <end position="324"/>
    </location>
</feature>
<reference evidence="10 11" key="1">
    <citation type="journal article" date="2019" name="Sci. Rep.">
        <title>A multi-omics analysis of the grapevine pathogen Lasiodiplodia theobromae reveals that temperature affects the expression of virulence- and pathogenicity-related genes.</title>
        <authorList>
            <person name="Felix C."/>
            <person name="Meneses R."/>
            <person name="Goncalves M.F.M."/>
            <person name="Tilleman L."/>
            <person name="Duarte A.S."/>
            <person name="Jorrin-Novo J.V."/>
            <person name="Van de Peer Y."/>
            <person name="Deforce D."/>
            <person name="Van Nieuwerburgh F."/>
            <person name="Esteves A.C."/>
            <person name="Alves A."/>
        </authorList>
    </citation>
    <scope>NUCLEOTIDE SEQUENCE [LARGE SCALE GENOMIC DNA]</scope>
    <source>
        <strain evidence="10 11">LA-SOL3</strain>
    </source>
</reference>
<name>A0A5N5DS31_9PEZI</name>
<dbReference type="InterPro" id="IPR050360">
    <property type="entry name" value="MFS_Sugar_Transporters"/>
</dbReference>
<evidence type="ECO:0000313" key="10">
    <source>
        <dbReference type="EMBL" id="KAB2580450.1"/>
    </source>
</evidence>
<evidence type="ECO:0000256" key="3">
    <source>
        <dbReference type="ARBA" id="ARBA00022448"/>
    </source>
</evidence>
<organism evidence="10 11">
    <name type="scientific">Lasiodiplodia theobromae</name>
    <dbReference type="NCBI Taxonomy" id="45133"/>
    <lineage>
        <taxon>Eukaryota</taxon>
        <taxon>Fungi</taxon>
        <taxon>Dikarya</taxon>
        <taxon>Ascomycota</taxon>
        <taxon>Pezizomycotina</taxon>
        <taxon>Dothideomycetes</taxon>
        <taxon>Dothideomycetes incertae sedis</taxon>
        <taxon>Botryosphaeriales</taxon>
        <taxon>Botryosphaeriaceae</taxon>
        <taxon>Lasiodiplodia</taxon>
    </lineage>
</organism>
<feature type="transmembrane region" description="Helical" evidence="8">
    <location>
        <begin position="344"/>
        <end position="362"/>
    </location>
</feature>
<keyword evidence="11" id="KW-1185">Reference proteome</keyword>
<keyword evidence="5 8" id="KW-1133">Transmembrane helix</keyword>
<evidence type="ECO:0000256" key="6">
    <source>
        <dbReference type="ARBA" id="ARBA00023136"/>
    </source>
</evidence>
<comment type="caution">
    <text evidence="10">The sequence shown here is derived from an EMBL/GenBank/DDBJ whole genome shotgun (WGS) entry which is preliminary data.</text>
</comment>
<dbReference type="OrthoDB" id="6133115at2759"/>
<dbReference type="NCBIfam" id="TIGR00879">
    <property type="entry name" value="SP"/>
    <property type="match status" value="1"/>
</dbReference>
<dbReference type="InterPro" id="IPR003663">
    <property type="entry name" value="Sugar/inositol_transpt"/>
</dbReference>
<comment type="subcellular location">
    <subcellularLocation>
        <location evidence="1">Membrane</location>
        <topology evidence="1">Multi-pass membrane protein</topology>
    </subcellularLocation>
</comment>
<evidence type="ECO:0000256" key="4">
    <source>
        <dbReference type="ARBA" id="ARBA00022692"/>
    </source>
</evidence>
<dbReference type="Gene3D" id="1.20.1250.20">
    <property type="entry name" value="MFS general substrate transporter like domains"/>
    <property type="match status" value="1"/>
</dbReference>
<sequence>MEDPKRITVDEEKLPDDERKPKIEVPQVTWWKDPGLRKLYCMMPILFLGSTINGYDGSLLNGLQTMDPWQEYFDHPTSARLGLFTAIQNIGSFVAIFFSSYAADMLGRRIGVVIGLIVLLVGTIIQGEYISSFNEASVKVLTSVNSRTVRELWNVHCSNLSQGSAPLLVMELAYPTHRGKLTTMYNTLWYVGSIVAAWTVYGTVNYTSDAAWRIPVGVQAAMPAIQLVGIWFLPESPRWLCAKDRASEAFEVLAKYHANGDTHSAFIEQELFEIQETIRLEQQNSHGSWADLVRTPGNRKRLLLIILTAFFSQCSGNGLVSYYIHDILTSVGVHDASDQSIINGGLQIWSFLVAVLFSVLLVDRLGRRTLFLTAGVGMLIAFSIWTACSAVYADTGNKAAGGAVIAMIFAFYGVAGFAWPGLTVSYCAEILPFHIRAKGLAVTMAGTAASSVFNQYVNPIGLAALHWKFYFVYIAILVLECGAIYFLYVETRGPTLEEIARLFDGEDADVAGKEEVVDVARGKIAKGNSAVGAEHVEEA</sequence>
<dbReference type="PROSITE" id="PS50850">
    <property type="entry name" value="MFS"/>
    <property type="match status" value="1"/>
</dbReference>
<evidence type="ECO:0000256" key="7">
    <source>
        <dbReference type="RuleBase" id="RU003346"/>
    </source>
</evidence>
<feature type="transmembrane region" description="Helical" evidence="8">
    <location>
        <begin position="187"/>
        <end position="204"/>
    </location>
</feature>
<protein>
    <submittedName>
        <fullName evidence="10">Lactose permease</fullName>
    </submittedName>
</protein>
<feature type="transmembrane region" description="Helical" evidence="8">
    <location>
        <begin position="439"/>
        <end position="457"/>
    </location>
</feature>
<dbReference type="PANTHER" id="PTHR48022">
    <property type="entry name" value="PLASTIDIC GLUCOSE TRANSPORTER 4"/>
    <property type="match status" value="1"/>
</dbReference>
<keyword evidence="4 8" id="KW-0812">Transmembrane</keyword>
<keyword evidence="3 7" id="KW-0813">Transport</keyword>
<evidence type="ECO:0000256" key="1">
    <source>
        <dbReference type="ARBA" id="ARBA00004141"/>
    </source>
</evidence>
<dbReference type="InterPro" id="IPR020846">
    <property type="entry name" value="MFS_dom"/>
</dbReference>
<dbReference type="InterPro" id="IPR005828">
    <property type="entry name" value="MFS_sugar_transport-like"/>
</dbReference>
<feature type="transmembrane region" description="Helical" evidence="8">
    <location>
        <begin position="399"/>
        <end position="419"/>
    </location>
</feature>
<dbReference type="InterPro" id="IPR005829">
    <property type="entry name" value="Sugar_transporter_CS"/>
</dbReference>